<evidence type="ECO:0000313" key="9">
    <source>
        <dbReference type="EMBL" id="CAG6394171.1"/>
    </source>
</evidence>
<reference evidence="9" key="1">
    <citation type="submission" date="2021-05" db="EMBL/GenBank/DDBJ databases">
        <authorList>
            <person name="Arsene-Ploetze F."/>
        </authorList>
    </citation>
    <scope>NUCLEOTIDE SEQUENCE</scope>
    <source>
        <strain evidence="9">DSM 42138</strain>
    </source>
</reference>
<feature type="transmembrane region" description="Helical" evidence="7">
    <location>
        <begin position="232"/>
        <end position="249"/>
    </location>
</feature>
<feature type="transmembrane region" description="Helical" evidence="7">
    <location>
        <begin position="378"/>
        <end position="403"/>
    </location>
</feature>
<keyword evidence="2" id="KW-0813">Transport</keyword>
<accession>A0A9W4GRC5</accession>
<dbReference type="GO" id="GO:0005886">
    <property type="term" value="C:plasma membrane"/>
    <property type="evidence" value="ECO:0007669"/>
    <property type="project" value="UniProtKB-SubCell"/>
</dbReference>
<dbReference type="GO" id="GO:0046677">
    <property type="term" value="P:response to antibiotic"/>
    <property type="evidence" value="ECO:0007669"/>
    <property type="project" value="UniProtKB-KW"/>
</dbReference>
<keyword evidence="6" id="KW-0046">Antibiotic resistance</keyword>
<feature type="transmembrane region" description="Helical" evidence="7">
    <location>
        <begin position="176"/>
        <end position="196"/>
    </location>
</feature>
<dbReference type="PROSITE" id="PS50850">
    <property type="entry name" value="MFS"/>
    <property type="match status" value="1"/>
</dbReference>
<dbReference type="InterPro" id="IPR020846">
    <property type="entry name" value="MFS_dom"/>
</dbReference>
<dbReference type="InterPro" id="IPR036259">
    <property type="entry name" value="MFS_trans_sf"/>
</dbReference>
<dbReference type="EMBL" id="CAJSLV010000053">
    <property type="protein sequence ID" value="CAG6394171.1"/>
    <property type="molecule type" value="Genomic_DNA"/>
</dbReference>
<keyword evidence="4 7" id="KW-1133">Transmembrane helix</keyword>
<feature type="transmembrane region" description="Helical" evidence="7">
    <location>
        <begin position="25"/>
        <end position="49"/>
    </location>
</feature>
<dbReference type="RefSeq" id="WP_251490228.1">
    <property type="nucleotide sequence ID" value="NZ_CAJSLV010000053.1"/>
</dbReference>
<dbReference type="Pfam" id="PF07690">
    <property type="entry name" value="MFS_1"/>
    <property type="match status" value="1"/>
</dbReference>
<evidence type="ECO:0000256" key="4">
    <source>
        <dbReference type="ARBA" id="ARBA00022989"/>
    </source>
</evidence>
<feature type="transmembrane region" description="Helical" evidence="7">
    <location>
        <begin position="415"/>
        <end position="437"/>
    </location>
</feature>
<feature type="domain" description="Major facilitator superfamily (MFS) profile" evidence="8">
    <location>
        <begin position="23"/>
        <end position="472"/>
    </location>
</feature>
<evidence type="ECO:0000256" key="2">
    <source>
        <dbReference type="ARBA" id="ARBA00022448"/>
    </source>
</evidence>
<organism evidence="9 10">
    <name type="scientific">Actinacidiphila cocklensis</name>
    <dbReference type="NCBI Taxonomy" id="887465"/>
    <lineage>
        <taxon>Bacteria</taxon>
        <taxon>Bacillati</taxon>
        <taxon>Actinomycetota</taxon>
        <taxon>Actinomycetes</taxon>
        <taxon>Kitasatosporales</taxon>
        <taxon>Streptomycetaceae</taxon>
        <taxon>Actinacidiphila</taxon>
    </lineage>
</organism>
<feature type="transmembrane region" description="Helical" evidence="7">
    <location>
        <begin position="352"/>
        <end position="372"/>
    </location>
</feature>
<comment type="subcellular location">
    <subcellularLocation>
        <location evidence="1">Cell membrane</location>
        <topology evidence="1">Multi-pass membrane protein</topology>
    </subcellularLocation>
</comment>
<feature type="transmembrane region" description="Helical" evidence="7">
    <location>
        <begin position="321"/>
        <end position="340"/>
    </location>
</feature>
<dbReference type="PANTHER" id="PTHR42718:SF9">
    <property type="entry name" value="MAJOR FACILITATOR SUPERFAMILY MULTIDRUG TRANSPORTER MFSC"/>
    <property type="match status" value="1"/>
</dbReference>
<proteinExistence type="predicted"/>
<dbReference type="SUPFAM" id="SSF103473">
    <property type="entry name" value="MFS general substrate transporter"/>
    <property type="match status" value="1"/>
</dbReference>
<evidence type="ECO:0000256" key="5">
    <source>
        <dbReference type="ARBA" id="ARBA00023136"/>
    </source>
</evidence>
<gene>
    <name evidence="9" type="ORF">SCOCK_240123</name>
</gene>
<evidence type="ECO:0000256" key="3">
    <source>
        <dbReference type="ARBA" id="ARBA00022692"/>
    </source>
</evidence>
<evidence type="ECO:0000256" key="1">
    <source>
        <dbReference type="ARBA" id="ARBA00004651"/>
    </source>
</evidence>
<feature type="transmembrane region" description="Helical" evidence="7">
    <location>
        <begin position="255"/>
        <end position="275"/>
    </location>
</feature>
<name>A0A9W4GRC5_9ACTN</name>
<evidence type="ECO:0000256" key="7">
    <source>
        <dbReference type="SAM" id="Phobius"/>
    </source>
</evidence>
<feature type="transmembrane region" description="Helical" evidence="7">
    <location>
        <begin position="55"/>
        <end position="77"/>
    </location>
</feature>
<dbReference type="InterPro" id="IPR011701">
    <property type="entry name" value="MFS"/>
</dbReference>
<keyword evidence="3 7" id="KW-0812">Transmembrane</keyword>
<dbReference type="AlphaFoldDB" id="A0A9W4GRC5"/>
<dbReference type="GO" id="GO:0022857">
    <property type="term" value="F:transmembrane transporter activity"/>
    <property type="evidence" value="ECO:0007669"/>
    <property type="project" value="InterPro"/>
</dbReference>
<dbReference type="PANTHER" id="PTHR42718">
    <property type="entry name" value="MAJOR FACILITATOR SUPERFAMILY MULTIDRUG TRANSPORTER MFSC"/>
    <property type="match status" value="1"/>
</dbReference>
<evidence type="ECO:0000259" key="8">
    <source>
        <dbReference type="PROSITE" id="PS50850"/>
    </source>
</evidence>
<sequence length="485" mass="48470">MSTPTLSAPVTGEGLFSPRYRGSSVAFAGVMFLVGFAALALVTTMPVAVRALDGLGLYPLAFGGFVTAALFGSVLAGRLADRLGPRRPLAAGLVLSVVALVVCGGAGSIWVLIAGRCLDGLAGSLVVVSVNVTVARTYPSALRPRALSLMSVCWIVPSMAGPPIAGLVAAASSWRWVFLGLAVLTAAVAAAAVVLARRQISDAENDSAGTADAADAADAGGTGGTGDDWKRVRLSAVLAVGAGLLVYAGSGLHPVQLAAAAVGVALVVPTAPRLLPPGALRAAAGLPAVVLLSGACSGVYFTLESFVPLLLINHRHVPASLAGIAFTGATIGWAGASWLQGHVWSQVPRHRLAAVGTAMTTAAAAVAALGVPQAAPRLTAALALVVAGAGMGLVAPSLTVLAFEYCRPEEQGRYSAALQVAQSLGQVLAMGLAGALYDAVTASGRPGGAFTTVFALLLVLAAGTRLLAPRTVSRTALRTDIHHGG</sequence>
<feature type="transmembrane region" description="Helical" evidence="7">
    <location>
        <begin position="449"/>
        <end position="468"/>
    </location>
</feature>
<dbReference type="Proteomes" id="UP001152519">
    <property type="component" value="Unassembled WGS sequence"/>
</dbReference>
<feature type="transmembrane region" description="Helical" evidence="7">
    <location>
        <begin position="89"/>
        <end position="114"/>
    </location>
</feature>
<comment type="caution">
    <text evidence="9">The sequence shown here is derived from an EMBL/GenBank/DDBJ whole genome shotgun (WGS) entry which is preliminary data.</text>
</comment>
<keyword evidence="5 7" id="KW-0472">Membrane</keyword>
<keyword evidence="10" id="KW-1185">Reference proteome</keyword>
<dbReference type="Gene3D" id="1.20.1250.20">
    <property type="entry name" value="MFS general substrate transporter like domains"/>
    <property type="match status" value="1"/>
</dbReference>
<feature type="transmembrane region" description="Helical" evidence="7">
    <location>
        <begin position="282"/>
        <end position="301"/>
    </location>
</feature>
<feature type="transmembrane region" description="Helical" evidence="7">
    <location>
        <begin position="146"/>
        <end position="170"/>
    </location>
</feature>
<protein>
    <submittedName>
        <fullName evidence="9">MFS domain-containing protein</fullName>
    </submittedName>
</protein>
<evidence type="ECO:0000313" key="10">
    <source>
        <dbReference type="Proteomes" id="UP001152519"/>
    </source>
</evidence>
<evidence type="ECO:0000256" key="6">
    <source>
        <dbReference type="ARBA" id="ARBA00023251"/>
    </source>
</evidence>